<protein>
    <submittedName>
        <fullName evidence="3">ComF family protein</fullName>
    </submittedName>
</protein>
<comment type="caution">
    <text evidence="3">The sequence shown here is derived from an EMBL/GenBank/DDBJ whole genome shotgun (WGS) entry which is preliminary data.</text>
</comment>
<organism evidence="3 4">
    <name type="scientific">Microbacterium bovistercoris</name>
    <dbReference type="NCBI Taxonomy" id="2293570"/>
    <lineage>
        <taxon>Bacteria</taxon>
        <taxon>Bacillati</taxon>
        <taxon>Actinomycetota</taxon>
        <taxon>Actinomycetes</taxon>
        <taxon>Micrococcales</taxon>
        <taxon>Microbacteriaceae</taxon>
        <taxon>Microbacterium</taxon>
    </lineage>
</organism>
<dbReference type="InterPro" id="IPR051910">
    <property type="entry name" value="ComF/GntX_DNA_util-trans"/>
</dbReference>
<dbReference type="Pfam" id="PF00156">
    <property type="entry name" value="Pribosyltran"/>
    <property type="match status" value="1"/>
</dbReference>
<dbReference type="PANTHER" id="PTHR47505">
    <property type="entry name" value="DNA UTILIZATION PROTEIN YHGH"/>
    <property type="match status" value="1"/>
</dbReference>
<dbReference type="InterPro" id="IPR000836">
    <property type="entry name" value="PRTase_dom"/>
</dbReference>
<dbReference type="SUPFAM" id="SSF53271">
    <property type="entry name" value="PRTase-like"/>
    <property type="match status" value="1"/>
</dbReference>
<reference evidence="3 4" key="1">
    <citation type="submission" date="2018-08" db="EMBL/GenBank/DDBJ databases">
        <title>Isolation, diversity and antifungal activity of Actinobacteria from cow dung.</title>
        <authorList>
            <person name="Ling L."/>
        </authorList>
    </citation>
    <scope>NUCLEOTIDE SEQUENCE [LARGE SCALE GENOMIC DNA]</scope>
    <source>
        <strain evidence="3 4">NEAU-LLE</strain>
    </source>
</reference>
<evidence type="ECO:0000313" key="3">
    <source>
        <dbReference type="EMBL" id="REJ06664.1"/>
    </source>
</evidence>
<dbReference type="InterPro" id="IPR029057">
    <property type="entry name" value="PRTase-like"/>
</dbReference>
<evidence type="ECO:0000259" key="2">
    <source>
        <dbReference type="Pfam" id="PF00156"/>
    </source>
</evidence>
<dbReference type="Proteomes" id="UP000262172">
    <property type="component" value="Unassembled WGS sequence"/>
</dbReference>
<feature type="domain" description="Phosphoribosyltransferase" evidence="2">
    <location>
        <begin position="163"/>
        <end position="213"/>
    </location>
</feature>
<gene>
    <name evidence="3" type="ORF">DY023_05360</name>
</gene>
<evidence type="ECO:0000313" key="4">
    <source>
        <dbReference type="Proteomes" id="UP000262172"/>
    </source>
</evidence>
<dbReference type="Gene3D" id="3.40.50.2020">
    <property type="match status" value="1"/>
</dbReference>
<comment type="similarity">
    <text evidence="1">Belongs to the ComF/GntX family.</text>
</comment>
<dbReference type="EMBL" id="QUAB01000033">
    <property type="protein sequence ID" value="REJ06664.1"/>
    <property type="molecule type" value="Genomic_DNA"/>
</dbReference>
<sequence>MARARILGSETLAFLLAADCPGCGLPGTLLCPGCVMALAAHPVQRTTPAGVPVHAAHEFGGVVARCIRRVKEDGQTLLLPPMGAALRAAIPNDWNGALFVPVPTSRAAFRRRGYRVPELLLRAAGRSPQRMLVSTGSRTDQRGLGRAARAHNVRGSMRVRHPLLAPVGQGAEVVIVDDVVTTGATIDEAARVLRRAGFRVIGAVALAATPRTSKHGVNG</sequence>
<evidence type="ECO:0000256" key="1">
    <source>
        <dbReference type="ARBA" id="ARBA00008007"/>
    </source>
</evidence>
<proteinExistence type="inferred from homology"/>
<accession>A0A371NVN7</accession>
<dbReference type="OrthoDB" id="5242900at2"/>
<dbReference type="AlphaFoldDB" id="A0A371NVN7"/>
<keyword evidence="4" id="KW-1185">Reference proteome</keyword>
<name>A0A371NVN7_9MICO</name>
<dbReference type="PANTHER" id="PTHR47505:SF1">
    <property type="entry name" value="DNA UTILIZATION PROTEIN YHGH"/>
    <property type="match status" value="1"/>
</dbReference>